<protein>
    <submittedName>
        <fullName evidence="1">Uncharacterized protein</fullName>
    </submittedName>
</protein>
<evidence type="ECO:0000313" key="1">
    <source>
        <dbReference type="EMBL" id="HIU92915.1"/>
    </source>
</evidence>
<dbReference type="Proteomes" id="UP000886748">
    <property type="component" value="Unassembled WGS sequence"/>
</dbReference>
<evidence type="ECO:0000313" key="2">
    <source>
        <dbReference type="Proteomes" id="UP000886748"/>
    </source>
</evidence>
<name>A0A9D1N142_9CLOT</name>
<comment type="caution">
    <text evidence="1">The sequence shown here is derived from an EMBL/GenBank/DDBJ whole genome shotgun (WGS) entry which is preliminary data.</text>
</comment>
<dbReference type="AlphaFoldDB" id="A0A9D1N142"/>
<sequence>MTICAIQANILSTTLYKSNLEFSIMSISNKRQQIAYQTMQLSNADWETDPRVKQLQAMDSYLELQQKNLETQQKSAASQLESYQKILDTNVKKDFTLNLNA</sequence>
<dbReference type="EMBL" id="DVOD01000052">
    <property type="protein sequence ID" value="HIU92915.1"/>
    <property type="molecule type" value="Genomic_DNA"/>
</dbReference>
<reference evidence="1" key="1">
    <citation type="submission" date="2020-10" db="EMBL/GenBank/DDBJ databases">
        <authorList>
            <person name="Gilroy R."/>
        </authorList>
    </citation>
    <scope>NUCLEOTIDE SEQUENCE</scope>
    <source>
        <strain evidence="1">CHK154-7741</strain>
    </source>
</reference>
<gene>
    <name evidence="1" type="ORF">IAD26_07270</name>
</gene>
<proteinExistence type="predicted"/>
<accession>A0A9D1N142</accession>
<organism evidence="1 2">
    <name type="scientific">Candidatus Limenecus avicola</name>
    <dbReference type="NCBI Taxonomy" id="2840847"/>
    <lineage>
        <taxon>Bacteria</taxon>
        <taxon>Bacillati</taxon>
        <taxon>Bacillota</taxon>
        <taxon>Clostridia</taxon>
        <taxon>Eubacteriales</taxon>
        <taxon>Clostridiaceae</taxon>
        <taxon>Clostridiaceae incertae sedis</taxon>
        <taxon>Candidatus Limenecus</taxon>
    </lineage>
</organism>
<reference evidence="1" key="2">
    <citation type="journal article" date="2021" name="PeerJ">
        <title>Extensive microbial diversity within the chicken gut microbiome revealed by metagenomics and culture.</title>
        <authorList>
            <person name="Gilroy R."/>
            <person name="Ravi A."/>
            <person name="Getino M."/>
            <person name="Pursley I."/>
            <person name="Horton D.L."/>
            <person name="Alikhan N.F."/>
            <person name="Baker D."/>
            <person name="Gharbi K."/>
            <person name="Hall N."/>
            <person name="Watson M."/>
            <person name="Adriaenssens E.M."/>
            <person name="Foster-Nyarko E."/>
            <person name="Jarju S."/>
            <person name="Secka A."/>
            <person name="Antonio M."/>
            <person name="Oren A."/>
            <person name="Chaudhuri R.R."/>
            <person name="La Ragione R."/>
            <person name="Hildebrand F."/>
            <person name="Pallen M.J."/>
        </authorList>
    </citation>
    <scope>NUCLEOTIDE SEQUENCE</scope>
    <source>
        <strain evidence="1">CHK154-7741</strain>
    </source>
</reference>